<dbReference type="AlphaFoldDB" id="A0AAV2F252"/>
<reference evidence="1 2" key="1">
    <citation type="submission" date="2024-04" db="EMBL/GenBank/DDBJ databases">
        <authorList>
            <person name="Fracassetti M."/>
        </authorList>
    </citation>
    <scope>NUCLEOTIDE SEQUENCE [LARGE SCALE GENOMIC DNA]</scope>
</reference>
<dbReference type="EMBL" id="OZ034819">
    <property type="protein sequence ID" value="CAL1392234.1"/>
    <property type="molecule type" value="Genomic_DNA"/>
</dbReference>
<sequence>MVDSSPSTADQVCPPANAAPMCNPHNFSQLSTLEGISWTSIYYGGLPGGITCMDHPITYPDGDKEVKVYQYTWCDQAECGGCLYYAHRIIRQSCGLPAGAQFTSDHCCVRFETYPFCSSS</sequence>
<accession>A0AAV2F252</accession>
<proteinExistence type="predicted"/>
<evidence type="ECO:0000313" key="1">
    <source>
        <dbReference type="EMBL" id="CAL1392234.1"/>
    </source>
</evidence>
<name>A0AAV2F252_9ROSI</name>
<dbReference type="Proteomes" id="UP001497516">
    <property type="component" value="Chromosome 6"/>
</dbReference>
<protein>
    <submittedName>
        <fullName evidence="1">Uncharacterized protein</fullName>
    </submittedName>
</protein>
<evidence type="ECO:0000313" key="2">
    <source>
        <dbReference type="Proteomes" id="UP001497516"/>
    </source>
</evidence>
<organism evidence="1 2">
    <name type="scientific">Linum trigynum</name>
    <dbReference type="NCBI Taxonomy" id="586398"/>
    <lineage>
        <taxon>Eukaryota</taxon>
        <taxon>Viridiplantae</taxon>
        <taxon>Streptophyta</taxon>
        <taxon>Embryophyta</taxon>
        <taxon>Tracheophyta</taxon>
        <taxon>Spermatophyta</taxon>
        <taxon>Magnoliopsida</taxon>
        <taxon>eudicotyledons</taxon>
        <taxon>Gunneridae</taxon>
        <taxon>Pentapetalae</taxon>
        <taxon>rosids</taxon>
        <taxon>fabids</taxon>
        <taxon>Malpighiales</taxon>
        <taxon>Linaceae</taxon>
        <taxon>Linum</taxon>
    </lineage>
</organism>
<keyword evidence="2" id="KW-1185">Reference proteome</keyword>
<gene>
    <name evidence="1" type="ORF">LTRI10_LOCUS32897</name>
</gene>